<dbReference type="Gene3D" id="3.60.21.50">
    <property type="match status" value="1"/>
</dbReference>
<evidence type="ECO:0000256" key="8">
    <source>
        <dbReference type="ARBA" id="ARBA00023242"/>
    </source>
</evidence>
<dbReference type="Pfam" id="PF00069">
    <property type="entry name" value="Pkinase"/>
    <property type="match status" value="2"/>
</dbReference>
<keyword evidence="6" id="KW-0235">DNA replication</keyword>
<reference evidence="12" key="1">
    <citation type="submission" date="2014-08" db="EMBL/GenBank/DDBJ databases">
        <authorList>
            <person name="Sharma Rahul"/>
            <person name="Thines Marco"/>
        </authorList>
    </citation>
    <scope>NUCLEOTIDE SEQUENCE</scope>
</reference>
<organism evidence="12">
    <name type="scientific">Phaffia rhodozyma</name>
    <name type="common">Yeast</name>
    <name type="synonym">Xanthophyllomyces dendrorhous</name>
    <dbReference type="NCBI Taxonomy" id="264483"/>
    <lineage>
        <taxon>Eukaryota</taxon>
        <taxon>Fungi</taxon>
        <taxon>Dikarya</taxon>
        <taxon>Basidiomycota</taxon>
        <taxon>Agaricomycotina</taxon>
        <taxon>Tremellomycetes</taxon>
        <taxon>Cystofilobasidiales</taxon>
        <taxon>Mrakiaceae</taxon>
        <taxon>Phaffia</taxon>
    </lineage>
</organism>
<dbReference type="PROSITE" id="PS50011">
    <property type="entry name" value="PROTEIN_KINASE_DOM"/>
    <property type="match status" value="1"/>
</dbReference>
<sequence>MSPSLSNDDHIRPDSHYSALPNLNNAFSLKGVSRSYDHQYASLYFSRLVHLRPPVKARAEKKWKGAQGNPKPMERVLDVQQGELCWITGTIYMDMPLKPNVLDDISKDKWITAPPPRETFFSSEDEILLEDESGRVKLVGERLKHVNLVTGVVLAALGYEAAAGEFEVVDLCFAGLPPRFDYSAKPKEAQKTKVKGKPVLAEADPNPEIEQDGSWVALVSGLDITGGESVADLRWALLVEWLMGEAGSDLDRESGGKVSQLILAGNSLATPSTVDDPDKARVYGYDPTTYSTLPIQTLDNLLYSLAPLMPITLLPGPNDPSGTILPQQPLPRLMFKRTSPHDSFRTTTNPSWLQVGGKRFLGGAGQTVDDVFKYLPENDGSRIGLVRDMLHWRCMAPTAPDTLWCHPFDKGDPFLLEHAPDVFFIGNQPSFQTCTVSDADDSLTRIVLIPKFSETGTVVLVHTSSLEVKTMEFGVFAWDGAGNEATASYPASSRSHQMAESISTWKERRTRLLAALDQPIDQQDEDLIGKLIDVTLTESRTGETGDAEEEVRSKVKELGIRTDDFVPVSHIAQGQFGTVDLVRCKFDDELYCMKTMSKVTLRRSRQHTSPIPERILHTLALTTNSIFSPQILCAFQSPLSLHLIMDFIPYGTLWDVLISTPSSRLPESDVRYWSVGMVCAVEWLSDNGWAHRDLKPHNFLIRPGENNRMPRAVLTDFGTAAQALPEGRNKNRKVLPITACLWPVGTPDYIAPEILEAHEDALVRAEEDEERAEDSEEKSEEGGKSRSAETEGYGIQVDWWSLGVIISELLFGEPPFFAESIADTYWKIVNFEDSLKFPPEVDMSSEFEDLIRRLLKHSTERLGRNGTSEVKFHPWFRDVIWPSTSCTPPSGIPPPELFLPPPPPVPQYSQHPFDLSLSNLYEGQGDGEDDNNPFAFSDLFISSPGLSVLHSRESPLRSNQDPNRMKLTGISWLGGSPQSFAPPDRVSSLSEAFDRSLIFHDIAEEKVRSSELADEWTGFTWGPTQDAFEVKRLNRLPLEFMTPFDQPVLNSFPGEDDFLAFSFDGKALESPFTPASIKRHRDQTPHRPLLPPDSKRPPNPTMSSRKNVYQTPARSSASFSASFPMSAPYSHGNRIPSTASRRSRPVTDVKALQQMVDCIGLSARKRVLESGKKPRLLVLRRWKRSSSHGEDSQEEEKDPREERQIGSSRATGWTPSPSRAMHFSADAGSPSNKPSSWRLRGELSKDVDLDDDDGVEINGGGSKGFSKRIEELESRRKLLVGELDKVKDGLVGVRQTVDKWDRTKEHAGV</sequence>
<dbReference type="InterPro" id="IPR000719">
    <property type="entry name" value="Prot_kinase_dom"/>
</dbReference>
<dbReference type="FunFam" id="2.40.50.430:FF:000002">
    <property type="entry name" value="DNA polymerase delta subunit"/>
    <property type="match status" value="1"/>
</dbReference>
<dbReference type="GO" id="GO:0003887">
    <property type="term" value="F:DNA-directed DNA polymerase activity"/>
    <property type="evidence" value="ECO:0007669"/>
    <property type="project" value="UniProtKB-KW"/>
</dbReference>
<dbReference type="InterPro" id="IPR007185">
    <property type="entry name" value="DNA_pol_a/d/e_bsu"/>
</dbReference>
<comment type="similarity">
    <text evidence="2">Belongs to the DNA polymerase delta/II small subunit family.</text>
</comment>
<proteinExistence type="inferred from homology"/>
<comment type="catalytic activity">
    <reaction evidence="9">
        <text>DNA(n) + a 2'-deoxyribonucleoside 5'-triphosphate = DNA(n+1) + diphosphate</text>
        <dbReference type="Rhea" id="RHEA:22508"/>
        <dbReference type="Rhea" id="RHEA-COMP:17339"/>
        <dbReference type="Rhea" id="RHEA-COMP:17340"/>
        <dbReference type="ChEBI" id="CHEBI:33019"/>
        <dbReference type="ChEBI" id="CHEBI:61560"/>
        <dbReference type="ChEBI" id="CHEBI:173112"/>
        <dbReference type="EC" id="2.7.7.7"/>
    </reaction>
</comment>
<dbReference type="Gene3D" id="2.40.50.430">
    <property type="match status" value="1"/>
</dbReference>
<accession>A0A0F7SRH3</accession>
<feature type="compositionally biased region" description="Acidic residues" evidence="10">
    <location>
        <begin position="766"/>
        <end position="779"/>
    </location>
</feature>
<evidence type="ECO:0000259" key="11">
    <source>
        <dbReference type="PROSITE" id="PS50011"/>
    </source>
</evidence>
<feature type="compositionally biased region" description="Polar residues" evidence="10">
    <location>
        <begin position="1101"/>
        <end position="1110"/>
    </location>
</feature>
<dbReference type="InterPro" id="IPR011009">
    <property type="entry name" value="Kinase-like_dom_sf"/>
</dbReference>
<dbReference type="GO" id="GO:0005524">
    <property type="term" value="F:ATP binding"/>
    <property type="evidence" value="ECO:0007669"/>
    <property type="project" value="InterPro"/>
</dbReference>
<evidence type="ECO:0000256" key="7">
    <source>
        <dbReference type="ARBA" id="ARBA00022932"/>
    </source>
</evidence>
<feature type="domain" description="Protein kinase" evidence="11">
    <location>
        <begin position="565"/>
        <end position="876"/>
    </location>
</feature>
<keyword evidence="5" id="KW-0548">Nucleotidyltransferase</keyword>
<feature type="compositionally biased region" description="Basic and acidic residues" evidence="10">
    <location>
        <begin position="780"/>
        <end position="789"/>
    </location>
</feature>
<protein>
    <recommendedName>
        <fullName evidence="3">DNA-directed DNA polymerase</fullName>
        <ecNumber evidence="3">2.7.7.7</ecNumber>
    </recommendedName>
</protein>
<dbReference type="GO" id="GO:0004672">
    <property type="term" value="F:protein kinase activity"/>
    <property type="evidence" value="ECO:0007669"/>
    <property type="project" value="InterPro"/>
</dbReference>
<dbReference type="InterPro" id="IPR024826">
    <property type="entry name" value="DNA_pol_delta/II_ssu"/>
</dbReference>
<dbReference type="Pfam" id="PF18018">
    <property type="entry name" value="DNA_pol_D_N"/>
    <property type="match status" value="1"/>
</dbReference>
<evidence type="ECO:0000256" key="6">
    <source>
        <dbReference type="ARBA" id="ARBA00022705"/>
    </source>
</evidence>
<dbReference type="Gene3D" id="1.10.510.10">
    <property type="entry name" value="Transferase(Phosphotransferase) domain 1"/>
    <property type="match status" value="1"/>
</dbReference>
<keyword evidence="7" id="KW-0239">DNA-directed DNA polymerase</keyword>
<evidence type="ECO:0000256" key="1">
    <source>
        <dbReference type="ARBA" id="ARBA00004123"/>
    </source>
</evidence>
<dbReference type="SMART" id="SM00220">
    <property type="entry name" value="S_TKc"/>
    <property type="match status" value="1"/>
</dbReference>
<comment type="subcellular location">
    <subcellularLocation>
        <location evidence="1">Nucleus</location>
    </subcellularLocation>
</comment>
<dbReference type="PANTHER" id="PTHR10416:SF0">
    <property type="entry name" value="DNA POLYMERASE DELTA SUBUNIT 2"/>
    <property type="match status" value="1"/>
</dbReference>
<dbReference type="PANTHER" id="PTHR10416">
    <property type="entry name" value="DNA POLYMERASE DELTA SUBUNIT 2"/>
    <property type="match status" value="1"/>
</dbReference>
<dbReference type="EMBL" id="LN483142">
    <property type="protein sequence ID" value="CED83110.1"/>
    <property type="molecule type" value="Genomic_DNA"/>
</dbReference>
<evidence type="ECO:0000256" key="3">
    <source>
        <dbReference type="ARBA" id="ARBA00012417"/>
    </source>
</evidence>
<feature type="region of interest" description="Disordered" evidence="10">
    <location>
        <begin position="765"/>
        <end position="790"/>
    </location>
</feature>
<feature type="region of interest" description="Disordered" evidence="10">
    <location>
        <begin position="1183"/>
        <end position="1264"/>
    </location>
</feature>
<evidence type="ECO:0000256" key="5">
    <source>
        <dbReference type="ARBA" id="ARBA00022695"/>
    </source>
</evidence>
<dbReference type="InterPro" id="IPR040663">
    <property type="entry name" value="DNA_pol_D_N"/>
</dbReference>
<dbReference type="GO" id="GO:0003677">
    <property type="term" value="F:DNA binding"/>
    <property type="evidence" value="ECO:0007669"/>
    <property type="project" value="InterPro"/>
</dbReference>
<dbReference type="Pfam" id="PF04042">
    <property type="entry name" value="DNA_pol_E_B"/>
    <property type="match status" value="1"/>
</dbReference>
<keyword evidence="8" id="KW-0539">Nucleus</keyword>
<dbReference type="Gene3D" id="3.30.200.20">
    <property type="entry name" value="Phosphorylase Kinase, domain 1"/>
    <property type="match status" value="1"/>
</dbReference>
<feature type="compositionally biased region" description="Polar residues" evidence="10">
    <location>
        <begin position="1205"/>
        <end position="1217"/>
    </location>
</feature>
<keyword evidence="4" id="KW-0808">Transferase</keyword>
<evidence type="ECO:0000256" key="9">
    <source>
        <dbReference type="ARBA" id="ARBA00049244"/>
    </source>
</evidence>
<feature type="compositionally biased region" description="Basic and acidic residues" evidence="10">
    <location>
        <begin position="1187"/>
        <end position="1204"/>
    </location>
</feature>
<evidence type="ECO:0000256" key="4">
    <source>
        <dbReference type="ARBA" id="ARBA00022679"/>
    </source>
</evidence>
<dbReference type="GO" id="GO:0043625">
    <property type="term" value="C:delta DNA polymerase complex"/>
    <property type="evidence" value="ECO:0007669"/>
    <property type="project" value="TreeGrafter"/>
</dbReference>
<evidence type="ECO:0000256" key="2">
    <source>
        <dbReference type="ARBA" id="ARBA00006035"/>
    </source>
</evidence>
<evidence type="ECO:0000256" key="10">
    <source>
        <dbReference type="SAM" id="MobiDB-lite"/>
    </source>
</evidence>
<feature type="region of interest" description="Disordered" evidence="10">
    <location>
        <begin position="1072"/>
        <end position="1148"/>
    </location>
</feature>
<name>A0A0F7SRH3_PHARH</name>
<dbReference type="SUPFAM" id="SSF56112">
    <property type="entry name" value="Protein kinase-like (PK-like)"/>
    <property type="match status" value="1"/>
</dbReference>
<dbReference type="EC" id="2.7.7.7" evidence="3"/>
<dbReference type="GO" id="GO:0006281">
    <property type="term" value="P:DNA repair"/>
    <property type="evidence" value="ECO:0007669"/>
    <property type="project" value="UniProtKB-ARBA"/>
</dbReference>
<dbReference type="GO" id="GO:0006273">
    <property type="term" value="P:lagging strand elongation"/>
    <property type="evidence" value="ECO:0007669"/>
    <property type="project" value="UniProtKB-ARBA"/>
</dbReference>
<evidence type="ECO:0000313" key="12">
    <source>
        <dbReference type="EMBL" id="CED83110.1"/>
    </source>
</evidence>
<feature type="compositionally biased region" description="Low complexity" evidence="10">
    <location>
        <begin position="1112"/>
        <end position="1130"/>
    </location>
</feature>